<dbReference type="InterPro" id="IPR050437">
    <property type="entry name" value="Ribos_protein_bS1-like"/>
</dbReference>
<dbReference type="PANTHER" id="PTHR10724">
    <property type="entry name" value="30S RIBOSOMAL PROTEIN S1"/>
    <property type="match status" value="1"/>
</dbReference>
<dbReference type="CDD" id="cd00164">
    <property type="entry name" value="S1_like"/>
    <property type="match status" value="1"/>
</dbReference>
<comment type="caution">
    <text evidence="6">The sequence shown here is derived from an EMBL/GenBank/DDBJ whole genome shotgun (WGS) entry which is preliminary data.</text>
</comment>
<evidence type="ECO:0000313" key="7">
    <source>
        <dbReference type="Proteomes" id="UP001550210"/>
    </source>
</evidence>
<evidence type="ECO:0000256" key="1">
    <source>
        <dbReference type="ARBA" id="ARBA00006767"/>
    </source>
</evidence>
<feature type="domain" description="S1 motif" evidence="5">
    <location>
        <begin position="199"/>
        <end position="268"/>
    </location>
</feature>
<feature type="region of interest" description="Disordered" evidence="4">
    <location>
        <begin position="265"/>
        <end position="285"/>
    </location>
</feature>
<sequence length="285" mass="30105">MEEDEQGAVQAFLAGVRVGEVLGGVVAEVTSRGAALVLDGFPSRPLGAVGALDLTWGPRAEADLVVGRRVTGEVIGVDPDRGEVRLSTAATRHPLLWRFLRGLRAGRVLSGTVASIESFGVFVALDEGPAHPIHPGVGFVTFPELSWRYFEDPSDVVRVGERVSAAFLYFDTSNGEARLSLRALLPDPFQEFADAVAVGQVLRGRVTKAVPFGVFVEVADGVQGLVRPAGPTADRPDAPEGLGVEGEEMTVAVVEVDRERRTLLLSRVRAPGEPDGAPGSGRPPS</sequence>
<keyword evidence="3" id="KW-0687">Ribonucleoprotein</keyword>
<organism evidence="6 7">
    <name type="scientific">Streptomyces ossamyceticus</name>
    <dbReference type="NCBI Taxonomy" id="249581"/>
    <lineage>
        <taxon>Bacteria</taxon>
        <taxon>Bacillati</taxon>
        <taxon>Actinomycetota</taxon>
        <taxon>Actinomycetes</taxon>
        <taxon>Kitasatosporales</taxon>
        <taxon>Streptomycetaceae</taxon>
        <taxon>Streptomyces</taxon>
    </lineage>
</organism>
<keyword evidence="2" id="KW-0689">Ribosomal protein</keyword>
<dbReference type="Proteomes" id="UP001550210">
    <property type="component" value="Unassembled WGS sequence"/>
</dbReference>
<feature type="domain" description="S1 motif" evidence="5">
    <location>
        <begin position="106"/>
        <end position="182"/>
    </location>
</feature>
<dbReference type="Gene3D" id="2.40.50.140">
    <property type="entry name" value="Nucleic acid-binding proteins"/>
    <property type="match status" value="3"/>
</dbReference>
<evidence type="ECO:0000256" key="3">
    <source>
        <dbReference type="ARBA" id="ARBA00023274"/>
    </source>
</evidence>
<dbReference type="SMART" id="SM00316">
    <property type="entry name" value="S1"/>
    <property type="match status" value="3"/>
</dbReference>
<name>A0ABV2V8E0_9ACTN</name>
<keyword evidence="7" id="KW-1185">Reference proteome</keyword>
<protein>
    <submittedName>
        <fullName evidence="6">S1 RNA-binding domain-containing protein</fullName>
    </submittedName>
</protein>
<dbReference type="Pfam" id="PF00575">
    <property type="entry name" value="S1"/>
    <property type="match status" value="2"/>
</dbReference>
<reference evidence="6 7" key="1">
    <citation type="submission" date="2024-06" db="EMBL/GenBank/DDBJ databases">
        <title>The Natural Products Discovery Center: Release of the First 8490 Sequenced Strains for Exploring Actinobacteria Biosynthetic Diversity.</title>
        <authorList>
            <person name="Kalkreuter E."/>
            <person name="Kautsar S.A."/>
            <person name="Yang D."/>
            <person name="Bader C.D."/>
            <person name="Teijaro C.N."/>
            <person name="Fluegel L."/>
            <person name="Davis C.M."/>
            <person name="Simpson J.R."/>
            <person name="Lauterbach L."/>
            <person name="Steele A.D."/>
            <person name="Gui C."/>
            <person name="Meng S."/>
            <person name="Li G."/>
            <person name="Viehrig K."/>
            <person name="Ye F."/>
            <person name="Su P."/>
            <person name="Kiefer A.F."/>
            <person name="Nichols A."/>
            <person name="Cepeda A.J."/>
            <person name="Yan W."/>
            <person name="Fan B."/>
            <person name="Jiang Y."/>
            <person name="Adhikari A."/>
            <person name="Zheng C.-J."/>
            <person name="Schuster L."/>
            <person name="Cowan T.M."/>
            <person name="Smanski M.J."/>
            <person name="Chevrette M.G."/>
            <person name="De Carvalho L.P.S."/>
            <person name="Shen B."/>
        </authorList>
    </citation>
    <scope>NUCLEOTIDE SEQUENCE [LARGE SCALE GENOMIC DNA]</scope>
    <source>
        <strain evidence="6 7">NPDC006434</strain>
    </source>
</reference>
<accession>A0ABV2V8E0</accession>
<dbReference type="PROSITE" id="PS50126">
    <property type="entry name" value="S1"/>
    <property type="match status" value="3"/>
</dbReference>
<evidence type="ECO:0000313" key="6">
    <source>
        <dbReference type="EMBL" id="MET9850096.1"/>
    </source>
</evidence>
<feature type="domain" description="S1 motif" evidence="5">
    <location>
        <begin position="19"/>
        <end position="89"/>
    </location>
</feature>
<dbReference type="PANTHER" id="PTHR10724:SF7">
    <property type="entry name" value="SMALL RIBOSOMAL SUBUNIT PROTEIN BS1C"/>
    <property type="match status" value="1"/>
</dbReference>
<dbReference type="InterPro" id="IPR003029">
    <property type="entry name" value="S1_domain"/>
</dbReference>
<dbReference type="EMBL" id="JBEXPZ010000065">
    <property type="protein sequence ID" value="MET9850096.1"/>
    <property type="molecule type" value="Genomic_DNA"/>
</dbReference>
<comment type="similarity">
    <text evidence="1">Belongs to the bacterial ribosomal protein bS1 family.</text>
</comment>
<dbReference type="SUPFAM" id="SSF50249">
    <property type="entry name" value="Nucleic acid-binding proteins"/>
    <property type="match status" value="3"/>
</dbReference>
<dbReference type="RefSeq" id="WP_355403051.1">
    <property type="nucleotide sequence ID" value="NZ_JBEXPZ010000065.1"/>
</dbReference>
<proteinExistence type="inferred from homology"/>
<gene>
    <name evidence="6" type="ORF">ABZZ21_37225</name>
</gene>
<dbReference type="InterPro" id="IPR012340">
    <property type="entry name" value="NA-bd_OB-fold"/>
</dbReference>
<evidence type="ECO:0000256" key="4">
    <source>
        <dbReference type="SAM" id="MobiDB-lite"/>
    </source>
</evidence>
<evidence type="ECO:0000259" key="5">
    <source>
        <dbReference type="PROSITE" id="PS50126"/>
    </source>
</evidence>
<evidence type="ECO:0000256" key="2">
    <source>
        <dbReference type="ARBA" id="ARBA00022980"/>
    </source>
</evidence>